<accession>A0A255GZ61</accession>
<dbReference type="CDD" id="cd00207">
    <property type="entry name" value="fer2"/>
    <property type="match status" value="1"/>
</dbReference>
<dbReference type="PROSITE" id="PS51085">
    <property type="entry name" value="2FE2S_FER_2"/>
    <property type="match status" value="1"/>
</dbReference>
<gene>
    <name evidence="6" type="ORF">CGZ93_12270</name>
</gene>
<reference evidence="6 7" key="1">
    <citation type="submission" date="2017-07" db="EMBL/GenBank/DDBJ databases">
        <title>Draft whole genome sequences of clinical Proprionibacteriaceae strains.</title>
        <authorList>
            <person name="Bernier A.-M."/>
            <person name="Bernard K."/>
            <person name="Domingo M.-C."/>
        </authorList>
    </citation>
    <scope>NUCLEOTIDE SEQUENCE [LARGE SCALE GENOMIC DNA]</scope>
    <source>
        <strain evidence="6 7">NML 130396</strain>
    </source>
</reference>
<comment type="caution">
    <text evidence="6">The sequence shown here is derived from an EMBL/GenBank/DDBJ whole genome shotgun (WGS) entry which is preliminary data.</text>
</comment>
<comment type="cofactor">
    <cofactor evidence="1">
        <name>FAD</name>
        <dbReference type="ChEBI" id="CHEBI:57692"/>
    </cofactor>
</comment>
<dbReference type="Pfam" id="PF00111">
    <property type="entry name" value="Fer2"/>
    <property type="match status" value="1"/>
</dbReference>
<evidence type="ECO:0000313" key="6">
    <source>
        <dbReference type="EMBL" id="OYO20975.1"/>
    </source>
</evidence>
<evidence type="ECO:0000256" key="3">
    <source>
        <dbReference type="ARBA" id="ARBA00023014"/>
    </source>
</evidence>
<evidence type="ECO:0000256" key="1">
    <source>
        <dbReference type="ARBA" id="ARBA00001974"/>
    </source>
</evidence>
<dbReference type="GO" id="GO:0051537">
    <property type="term" value="F:2 iron, 2 sulfur cluster binding"/>
    <property type="evidence" value="ECO:0007669"/>
    <property type="project" value="UniProtKB-KW"/>
</dbReference>
<feature type="domain" description="FAD-binding FR-type" evidence="5">
    <location>
        <begin position="101"/>
        <end position="201"/>
    </location>
</feature>
<dbReference type="InterPro" id="IPR017938">
    <property type="entry name" value="Riboflavin_synthase-like_b-brl"/>
</dbReference>
<dbReference type="Gene3D" id="2.40.30.10">
    <property type="entry name" value="Translation factors"/>
    <property type="match status" value="1"/>
</dbReference>
<keyword evidence="2" id="KW-0408">Iron</keyword>
<dbReference type="Gene3D" id="3.40.50.80">
    <property type="entry name" value="Nucleotide-binding domain of ferredoxin-NADP reductase (FNR) module"/>
    <property type="match status" value="1"/>
</dbReference>
<keyword evidence="3" id="KW-0411">Iron-sulfur</keyword>
<protein>
    <submittedName>
        <fullName evidence="6">Oxidoreductase</fullName>
    </submittedName>
</protein>
<dbReference type="PROSITE" id="PS51384">
    <property type="entry name" value="FAD_FR"/>
    <property type="match status" value="1"/>
</dbReference>
<dbReference type="InterPro" id="IPR001041">
    <property type="entry name" value="2Fe-2S_ferredoxin-type"/>
</dbReference>
<keyword evidence="2" id="KW-0479">Metal-binding</keyword>
<evidence type="ECO:0000259" key="4">
    <source>
        <dbReference type="PROSITE" id="PS51085"/>
    </source>
</evidence>
<dbReference type="PANTHER" id="PTHR47354">
    <property type="entry name" value="NADH OXIDOREDUCTASE HCR"/>
    <property type="match status" value="1"/>
</dbReference>
<dbReference type="SUPFAM" id="SSF63380">
    <property type="entry name" value="Riboflavin synthase domain-like"/>
    <property type="match status" value="1"/>
</dbReference>
<keyword evidence="7" id="KW-1185">Reference proteome</keyword>
<dbReference type="RefSeq" id="WP_094364429.1">
    <property type="nucleotide sequence ID" value="NZ_NMVQ01000023.1"/>
</dbReference>
<organism evidence="6 7">
    <name type="scientific">Enemella dayhoffiae</name>
    <dbReference type="NCBI Taxonomy" id="2016507"/>
    <lineage>
        <taxon>Bacteria</taxon>
        <taxon>Bacillati</taxon>
        <taxon>Actinomycetota</taxon>
        <taxon>Actinomycetes</taxon>
        <taxon>Propionibacteriales</taxon>
        <taxon>Propionibacteriaceae</taxon>
        <taxon>Enemella</taxon>
    </lineage>
</organism>
<dbReference type="Pfam" id="PF00970">
    <property type="entry name" value="FAD_binding_6"/>
    <property type="match status" value="1"/>
</dbReference>
<proteinExistence type="predicted"/>
<dbReference type="Gene3D" id="3.10.20.30">
    <property type="match status" value="1"/>
</dbReference>
<dbReference type="PRINTS" id="PR00410">
    <property type="entry name" value="PHEHYDRXLASE"/>
</dbReference>
<evidence type="ECO:0000256" key="2">
    <source>
        <dbReference type="ARBA" id="ARBA00022714"/>
    </source>
</evidence>
<dbReference type="InterPro" id="IPR017927">
    <property type="entry name" value="FAD-bd_FR_type"/>
</dbReference>
<dbReference type="InterPro" id="IPR050415">
    <property type="entry name" value="MRET"/>
</dbReference>
<dbReference type="GO" id="GO:0016491">
    <property type="term" value="F:oxidoreductase activity"/>
    <property type="evidence" value="ECO:0007669"/>
    <property type="project" value="InterPro"/>
</dbReference>
<keyword evidence="2" id="KW-0001">2Fe-2S</keyword>
<dbReference type="PRINTS" id="PR00371">
    <property type="entry name" value="FPNCR"/>
</dbReference>
<dbReference type="SUPFAM" id="SSF52343">
    <property type="entry name" value="Ferredoxin reductase-like, C-terminal NADP-linked domain"/>
    <property type="match status" value="1"/>
</dbReference>
<evidence type="ECO:0000259" key="5">
    <source>
        <dbReference type="PROSITE" id="PS51384"/>
    </source>
</evidence>
<dbReference type="OrthoDB" id="9796486at2"/>
<dbReference type="InterPro" id="IPR012675">
    <property type="entry name" value="Beta-grasp_dom_sf"/>
</dbReference>
<dbReference type="EMBL" id="NMVQ01000023">
    <property type="protein sequence ID" value="OYO20975.1"/>
    <property type="molecule type" value="Genomic_DNA"/>
</dbReference>
<dbReference type="InterPro" id="IPR006058">
    <property type="entry name" value="2Fe2S_fd_BS"/>
</dbReference>
<feature type="domain" description="2Fe-2S ferredoxin-type" evidence="4">
    <location>
        <begin position="3"/>
        <end position="93"/>
    </location>
</feature>
<dbReference type="InterPro" id="IPR008333">
    <property type="entry name" value="Cbr1-like_FAD-bd_dom"/>
</dbReference>
<dbReference type="InterPro" id="IPR001709">
    <property type="entry name" value="Flavoprot_Pyr_Nucl_cyt_Rdtase"/>
</dbReference>
<dbReference type="Pfam" id="PF00175">
    <property type="entry name" value="NAD_binding_1"/>
    <property type="match status" value="1"/>
</dbReference>
<dbReference type="InterPro" id="IPR036010">
    <property type="entry name" value="2Fe-2S_ferredoxin-like_sf"/>
</dbReference>
<dbReference type="InterPro" id="IPR039261">
    <property type="entry name" value="FNR_nucleotide-bd"/>
</dbReference>
<dbReference type="Proteomes" id="UP000216311">
    <property type="component" value="Unassembled WGS sequence"/>
</dbReference>
<name>A0A255GZ61_9ACTN</name>
<dbReference type="PANTHER" id="PTHR47354:SF5">
    <property type="entry name" value="PROTEIN RFBI"/>
    <property type="match status" value="1"/>
</dbReference>
<dbReference type="PROSITE" id="PS00197">
    <property type="entry name" value="2FE2S_FER_1"/>
    <property type="match status" value="1"/>
</dbReference>
<dbReference type="AlphaFoldDB" id="A0A255GZ61"/>
<dbReference type="SUPFAM" id="SSF54292">
    <property type="entry name" value="2Fe-2S ferredoxin-like"/>
    <property type="match status" value="1"/>
</dbReference>
<dbReference type="InterPro" id="IPR001433">
    <property type="entry name" value="OxRdtase_FAD/NAD-bd"/>
</dbReference>
<evidence type="ECO:0000313" key="7">
    <source>
        <dbReference type="Proteomes" id="UP000216311"/>
    </source>
</evidence>
<sequence length="340" mass="36662">MTFTVSVAQRDSAAECREDQSLLDSLLRAGVWVPNSCNQGTCSTCKVRVLSGSVDHHGSSEGVLPAQEREEGYALACQATPCSDVELAASNEGSQAVHHPLVDLTATVTGIADVALDTRRIMLTPEEPLEFGAGQSVSLWVPGHEDVHRQYSIASVPGDRELELHIRRDPGGLASDLWAFGSIELGQEVRLSGPLGDFVFDGEEADGPLLLLGGGTGIAPLKAIALAALADRPDREVHVYHGVRTVAHLYDLDFWHGLAERHPGVRFTPAVSREVHQGARGYVTERLLEDLSSCRGMTGYLCGSDAFVDGVGQAVRRRRLAPRRTFRERFTPVHEAAVAS</sequence>